<gene>
    <name evidence="2" type="ORF">AVEN_118100_1</name>
</gene>
<dbReference type="AlphaFoldDB" id="A0A4Y2J209"/>
<name>A0A4Y2J209_ARAVE</name>
<proteinExistence type="predicted"/>
<keyword evidence="3" id="KW-1185">Reference proteome</keyword>
<feature type="compositionally biased region" description="Basic and acidic residues" evidence="1">
    <location>
        <begin position="72"/>
        <end position="81"/>
    </location>
</feature>
<evidence type="ECO:0000256" key="1">
    <source>
        <dbReference type="SAM" id="MobiDB-lite"/>
    </source>
</evidence>
<reference evidence="2 3" key="1">
    <citation type="journal article" date="2019" name="Sci. Rep.">
        <title>Orb-weaving spider Araneus ventricosus genome elucidates the spidroin gene catalogue.</title>
        <authorList>
            <person name="Kono N."/>
            <person name="Nakamura H."/>
            <person name="Ohtoshi R."/>
            <person name="Moran D.A.P."/>
            <person name="Shinohara A."/>
            <person name="Yoshida Y."/>
            <person name="Fujiwara M."/>
            <person name="Mori M."/>
            <person name="Tomita M."/>
            <person name="Arakawa K."/>
        </authorList>
    </citation>
    <scope>NUCLEOTIDE SEQUENCE [LARGE SCALE GENOMIC DNA]</scope>
</reference>
<dbReference type="EMBL" id="BGPR01003094">
    <property type="protein sequence ID" value="GBM83599.1"/>
    <property type="molecule type" value="Genomic_DNA"/>
</dbReference>
<feature type="region of interest" description="Disordered" evidence="1">
    <location>
        <begin position="61"/>
        <end position="81"/>
    </location>
</feature>
<comment type="caution">
    <text evidence="2">The sequence shown here is derived from an EMBL/GenBank/DDBJ whole genome shotgun (WGS) entry which is preliminary data.</text>
</comment>
<sequence length="117" mass="13350">MVGGIPTSSHGAWFGKSLCSRTEVCQTSQAFDVRSFTDCQREITRHPTIPRAATILYIPTKGYKSKRGPNSTKDRPSERGLRLTAKKERGVRVWTADKLCSMVRVLQFHIVLYRYFI</sequence>
<evidence type="ECO:0000313" key="3">
    <source>
        <dbReference type="Proteomes" id="UP000499080"/>
    </source>
</evidence>
<evidence type="ECO:0000313" key="2">
    <source>
        <dbReference type="EMBL" id="GBM83599.1"/>
    </source>
</evidence>
<protein>
    <submittedName>
        <fullName evidence="2">Uncharacterized protein</fullName>
    </submittedName>
</protein>
<organism evidence="2 3">
    <name type="scientific">Araneus ventricosus</name>
    <name type="common">Orbweaver spider</name>
    <name type="synonym">Epeira ventricosa</name>
    <dbReference type="NCBI Taxonomy" id="182803"/>
    <lineage>
        <taxon>Eukaryota</taxon>
        <taxon>Metazoa</taxon>
        <taxon>Ecdysozoa</taxon>
        <taxon>Arthropoda</taxon>
        <taxon>Chelicerata</taxon>
        <taxon>Arachnida</taxon>
        <taxon>Araneae</taxon>
        <taxon>Araneomorphae</taxon>
        <taxon>Entelegynae</taxon>
        <taxon>Araneoidea</taxon>
        <taxon>Araneidae</taxon>
        <taxon>Araneus</taxon>
    </lineage>
</organism>
<accession>A0A4Y2J209</accession>
<dbReference type="Proteomes" id="UP000499080">
    <property type="component" value="Unassembled WGS sequence"/>
</dbReference>